<sequence>MHTPHRSVLRALVSAACTAALGAGLLAGSGTATAAAPAAPQATAGSKVVGYFTEWGTYDRKYYVKNIETSGSAAKLTHINYAFGNVSGGKCAMGDSYAATDRAYTAAESVDGVADTWDQPLRGNFNQLLKLKKKHPGLKVLWSFGGWTWSSGFSEAAKNPAAFAQSCYDLVKNSKWAGVFDGIDIDWEYPNACGNTCDTSGRDAFRNVMAALRSKFGSGSLVTAAITADATSGGKIDAADYGGAAQYVDWYNPMTYDYFGAWDAKGPTAPHSPLTSYSGIPKAGYHTSATIAKLRGLGVPASKLLLGIGFYGRGWTGVTQDAPGGTATGPAAGTYEQGIDDYKVLKAKCPATGTVAGTAYAKCGNDWWSYDTPSTIATKMTYKNQQGLGGTFFWELSGDTANGELIKAIN</sequence>
<dbReference type="InterPro" id="IPR011583">
    <property type="entry name" value="Chitinase_II/V-like_cat"/>
</dbReference>
<dbReference type="EMBL" id="CP033073">
    <property type="protein sequence ID" value="AYN42383.1"/>
    <property type="molecule type" value="Genomic_DNA"/>
</dbReference>
<dbReference type="PROSITE" id="PS51910">
    <property type="entry name" value="GH18_2"/>
    <property type="match status" value="1"/>
</dbReference>
<feature type="domain" description="GH18" evidence="9">
    <location>
        <begin position="46"/>
        <end position="410"/>
    </location>
</feature>
<feature type="signal peptide" evidence="8">
    <location>
        <begin position="1"/>
        <end position="34"/>
    </location>
</feature>
<dbReference type="Gene3D" id="3.20.20.80">
    <property type="entry name" value="Glycosidases"/>
    <property type="match status" value="1"/>
</dbReference>
<dbReference type="Gene3D" id="3.10.50.10">
    <property type="match status" value="1"/>
</dbReference>
<dbReference type="InterPro" id="IPR050314">
    <property type="entry name" value="Glycosyl_Hydrlase_18"/>
</dbReference>
<keyword evidence="4" id="KW-0119">Carbohydrate metabolism</keyword>
<dbReference type="InterPro" id="IPR029070">
    <property type="entry name" value="Chitinase_insertion_sf"/>
</dbReference>
<keyword evidence="8" id="KW-0732">Signal</keyword>
<dbReference type="SMART" id="SM00636">
    <property type="entry name" value="Glyco_18"/>
    <property type="match status" value="1"/>
</dbReference>
<organism evidence="10 11">
    <name type="scientific">Streptomyces dangxiongensis</name>
    <dbReference type="NCBI Taxonomy" id="1442032"/>
    <lineage>
        <taxon>Bacteria</taxon>
        <taxon>Bacillati</taxon>
        <taxon>Actinomycetota</taxon>
        <taxon>Actinomycetes</taxon>
        <taxon>Kitasatosporales</taxon>
        <taxon>Streptomycetaceae</taxon>
        <taxon>Streptomyces</taxon>
    </lineage>
</organism>
<reference evidence="10 11" key="1">
    <citation type="submission" date="2018-10" db="EMBL/GenBank/DDBJ databases">
        <title>The genome of Streptomyces dangxiongensis Z022.</title>
        <authorList>
            <person name="Zhang B."/>
        </authorList>
    </citation>
    <scope>NUCLEOTIDE SEQUENCE [LARGE SCALE GENOMIC DNA]</scope>
    <source>
        <strain evidence="10 11">Z022</strain>
    </source>
</reference>
<dbReference type="GO" id="GO:0008061">
    <property type="term" value="F:chitin binding"/>
    <property type="evidence" value="ECO:0007669"/>
    <property type="project" value="InterPro"/>
</dbReference>
<evidence type="ECO:0000256" key="4">
    <source>
        <dbReference type="ARBA" id="ARBA00023024"/>
    </source>
</evidence>
<evidence type="ECO:0000256" key="6">
    <source>
        <dbReference type="RuleBase" id="RU000489"/>
    </source>
</evidence>
<dbReference type="SUPFAM" id="SSF54556">
    <property type="entry name" value="Chitinase insertion domain"/>
    <property type="match status" value="1"/>
</dbReference>
<dbReference type="InterPro" id="IPR017853">
    <property type="entry name" value="GH"/>
</dbReference>
<evidence type="ECO:0000256" key="3">
    <source>
        <dbReference type="ARBA" id="ARBA00022801"/>
    </source>
</evidence>
<dbReference type="PROSITE" id="PS01095">
    <property type="entry name" value="GH18_1"/>
    <property type="match status" value="1"/>
</dbReference>
<feature type="chain" id="PRO_5018196038" description="chitinase" evidence="8">
    <location>
        <begin position="35"/>
        <end position="410"/>
    </location>
</feature>
<dbReference type="AlphaFoldDB" id="A0A3G2JJ73"/>
<dbReference type="PANTHER" id="PTHR11177">
    <property type="entry name" value="CHITINASE"/>
    <property type="match status" value="1"/>
</dbReference>
<comment type="catalytic activity">
    <reaction evidence="1">
        <text>Random endo-hydrolysis of N-acetyl-beta-D-glucosaminide (1-&gt;4)-beta-linkages in chitin and chitodextrins.</text>
        <dbReference type="EC" id="3.2.1.14"/>
    </reaction>
</comment>
<evidence type="ECO:0000256" key="1">
    <source>
        <dbReference type="ARBA" id="ARBA00000822"/>
    </source>
</evidence>
<evidence type="ECO:0000313" key="11">
    <source>
        <dbReference type="Proteomes" id="UP000268329"/>
    </source>
</evidence>
<evidence type="ECO:0000259" key="9">
    <source>
        <dbReference type="PROSITE" id="PS51910"/>
    </source>
</evidence>
<gene>
    <name evidence="10" type="ORF">D9753_29730</name>
</gene>
<dbReference type="SUPFAM" id="SSF51445">
    <property type="entry name" value="(Trans)glycosidases"/>
    <property type="match status" value="1"/>
</dbReference>
<dbReference type="RefSeq" id="WP_121789811.1">
    <property type="nucleotide sequence ID" value="NZ_CP033073.1"/>
</dbReference>
<accession>A0A3G2JJ73</accession>
<dbReference type="Proteomes" id="UP000268329">
    <property type="component" value="Chromosome"/>
</dbReference>
<keyword evidence="3 6" id="KW-0378">Hydrolase</keyword>
<dbReference type="InterPro" id="IPR001579">
    <property type="entry name" value="Glyco_hydro_18_chit_AS"/>
</dbReference>
<dbReference type="Pfam" id="PF00704">
    <property type="entry name" value="Glyco_hydro_18"/>
    <property type="match status" value="1"/>
</dbReference>
<dbReference type="GO" id="GO:0008843">
    <property type="term" value="F:endochitinase activity"/>
    <property type="evidence" value="ECO:0007669"/>
    <property type="project" value="UniProtKB-EC"/>
</dbReference>
<evidence type="ECO:0000256" key="8">
    <source>
        <dbReference type="SAM" id="SignalP"/>
    </source>
</evidence>
<keyword evidence="5 6" id="KW-0326">Glycosidase</keyword>
<dbReference type="EC" id="3.2.1.14" evidence="2"/>
<name>A0A3G2JJ73_9ACTN</name>
<comment type="similarity">
    <text evidence="7">Belongs to the glycosyl hydrolase 18 family.</text>
</comment>
<protein>
    <recommendedName>
        <fullName evidence="2">chitinase</fullName>
        <ecNumber evidence="2">3.2.1.14</ecNumber>
    </recommendedName>
</protein>
<evidence type="ECO:0000256" key="5">
    <source>
        <dbReference type="ARBA" id="ARBA00023295"/>
    </source>
</evidence>
<proteinExistence type="inferred from homology"/>
<dbReference type="InterPro" id="IPR001223">
    <property type="entry name" value="Glyco_hydro18_cat"/>
</dbReference>
<keyword evidence="4" id="KW-0146">Chitin degradation</keyword>
<dbReference type="CDD" id="cd06548">
    <property type="entry name" value="GH18_chitinase"/>
    <property type="match status" value="1"/>
</dbReference>
<keyword evidence="4" id="KW-0624">Polysaccharide degradation</keyword>
<dbReference type="GO" id="GO:0005975">
    <property type="term" value="P:carbohydrate metabolic process"/>
    <property type="evidence" value="ECO:0007669"/>
    <property type="project" value="InterPro"/>
</dbReference>
<keyword evidence="11" id="KW-1185">Reference proteome</keyword>
<evidence type="ECO:0000256" key="2">
    <source>
        <dbReference type="ARBA" id="ARBA00012729"/>
    </source>
</evidence>
<dbReference type="KEGG" id="sdd:D9753_29730"/>
<dbReference type="OrthoDB" id="9775889at2"/>
<evidence type="ECO:0000313" key="10">
    <source>
        <dbReference type="EMBL" id="AYN42383.1"/>
    </source>
</evidence>
<dbReference type="GO" id="GO:0006032">
    <property type="term" value="P:chitin catabolic process"/>
    <property type="evidence" value="ECO:0007669"/>
    <property type="project" value="UniProtKB-KW"/>
</dbReference>
<dbReference type="PANTHER" id="PTHR11177:SF317">
    <property type="entry name" value="CHITINASE 12-RELATED"/>
    <property type="match status" value="1"/>
</dbReference>
<evidence type="ECO:0000256" key="7">
    <source>
        <dbReference type="RuleBase" id="RU004453"/>
    </source>
</evidence>